<dbReference type="AlphaFoldDB" id="A0A085NSN8"/>
<dbReference type="EMBL" id="KL367477">
    <property type="protein sequence ID" value="KFD72484.1"/>
    <property type="molecule type" value="Genomic_DNA"/>
</dbReference>
<reference evidence="1" key="1">
    <citation type="journal article" date="2014" name="Nat. Genet.">
        <title>Genome and transcriptome of the porcine whipworm Trichuris suis.</title>
        <authorList>
            <person name="Jex A.R."/>
            <person name="Nejsum P."/>
            <person name="Schwarz E.M."/>
            <person name="Hu L."/>
            <person name="Young N.D."/>
            <person name="Hall R.S."/>
            <person name="Korhonen P.K."/>
            <person name="Liao S."/>
            <person name="Thamsborg S."/>
            <person name="Xia J."/>
            <person name="Xu P."/>
            <person name="Wang S."/>
            <person name="Scheerlinck J.P."/>
            <person name="Hofmann A."/>
            <person name="Sternberg P.W."/>
            <person name="Wang J."/>
            <person name="Gasser R.B."/>
        </authorList>
    </citation>
    <scope>NUCLEOTIDE SEQUENCE [LARGE SCALE GENOMIC DNA]</scope>
    <source>
        <strain evidence="1">DCEP-RM93F</strain>
    </source>
</reference>
<sequence length="65" mass="7170">MRLRSVTYYRLFYSVVIFKVVLISLTSSSYPVESSSVISSFTNVRTTGKLICALTSVKVGIALLC</sequence>
<proteinExistence type="predicted"/>
<dbReference type="Proteomes" id="UP000030758">
    <property type="component" value="Unassembled WGS sequence"/>
</dbReference>
<gene>
    <name evidence="1" type="ORF">M514_15320</name>
</gene>
<name>A0A085NSN8_9BILA</name>
<evidence type="ECO:0000313" key="1">
    <source>
        <dbReference type="EMBL" id="KFD72484.1"/>
    </source>
</evidence>
<organism evidence="1">
    <name type="scientific">Trichuris suis</name>
    <name type="common">pig whipworm</name>
    <dbReference type="NCBI Taxonomy" id="68888"/>
    <lineage>
        <taxon>Eukaryota</taxon>
        <taxon>Metazoa</taxon>
        <taxon>Ecdysozoa</taxon>
        <taxon>Nematoda</taxon>
        <taxon>Enoplea</taxon>
        <taxon>Dorylaimia</taxon>
        <taxon>Trichinellida</taxon>
        <taxon>Trichuridae</taxon>
        <taxon>Trichuris</taxon>
    </lineage>
</organism>
<protein>
    <submittedName>
        <fullName evidence="1">Uncharacterized protein</fullName>
    </submittedName>
</protein>
<accession>A0A085NSN8</accession>